<feature type="transmembrane region" description="Helical" evidence="6">
    <location>
        <begin position="80"/>
        <end position="110"/>
    </location>
</feature>
<feature type="transmembrane region" description="Helical" evidence="6">
    <location>
        <begin position="12"/>
        <end position="33"/>
    </location>
</feature>
<keyword evidence="4 6" id="KW-1133">Transmembrane helix</keyword>
<reference evidence="8" key="1">
    <citation type="journal article" date="2019" name="Int. J. Syst. Evol. Microbiol.">
        <title>The Global Catalogue of Microorganisms (GCM) 10K type strain sequencing project: providing services to taxonomists for standard genome sequencing and annotation.</title>
        <authorList>
            <consortium name="The Broad Institute Genomics Platform"/>
            <consortium name="The Broad Institute Genome Sequencing Center for Infectious Disease"/>
            <person name="Wu L."/>
            <person name="Ma J."/>
        </authorList>
    </citation>
    <scope>NUCLEOTIDE SEQUENCE [LARGE SCALE GENOMIC DNA]</scope>
    <source>
        <strain evidence="8">DT92</strain>
    </source>
</reference>
<feature type="transmembrane region" description="Helical" evidence="6">
    <location>
        <begin position="446"/>
        <end position="468"/>
    </location>
</feature>
<feature type="transmembrane region" description="Helical" evidence="6">
    <location>
        <begin position="392"/>
        <end position="411"/>
    </location>
</feature>
<organism evidence="7 8">
    <name type="scientific">Aquimarina celericrescens</name>
    <dbReference type="NCBI Taxonomy" id="1964542"/>
    <lineage>
        <taxon>Bacteria</taxon>
        <taxon>Pseudomonadati</taxon>
        <taxon>Bacteroidota</taxon>
        <taxon>Flavobacteriia</taxon>
        <taxon>Flavobacteriales</taxon>
        <taxon>Flavobacteriaceae</taxon>
        <taxon>Aquimarina</taxon>
    </lineage>
</organism>
<dbReference type="InterPro" id="IPR002797">
    <property type="entry name" value="Polysacc_synth"/>
</dbReference>
<proteinExistence type="predicted"/>
<dbReference type="PANTHER" id="PTHR30250">
    <property type="entry name" value="PST FAMILY PREDICTED COLANIC ACID TRANSPORTER"/>
    <property type="match status" value="1"/>
</dbReference>
<feature type="transmembrane region" description="Helical" evidence="6">
    <location>
        <begin position="360"/>
        <end position="386"/>
    </location>
</feature>
<dbReference type="InterPro" id="IPR050833">
    <property type="entry name" value="Poly_Biosynth_Transport"/>
</dbReference>
<dbReference type="Pfam" id="PF01943">
    <property type="entry name" value="Polysacc_synt"/>
    <property type="match status" value="1"/>
</dbReference>
<protein>
    <submittedName>
        <fullName evidence="7">Polysaccharide biosynthesis C-terminal domain-containing protein</fullName>
    </submittedName>
</protein>
<evidence type="ECO:0000256" key="5">
    <source>
        <dbReference type="ARBA" id="ARBA00023136"/>
    </source>
</evidence>
<evidence type="ECO:0000256" key="4">
    <source>
        <dbReference type="ARBA" id="ARBA00022989"/>
    </source>
</evidence>
<name>A0ABW5B1U7_9FLAO</name>
<dbReference type="EMBL" id="JBHUHY010000033">
    <property type="protein sequence ID" value="MFD2188968.1"/>
    <property type="molecule type" value="Genomic_DNA"/>
</dbReference>
<dbReference type="PANTHER" id="PTHR30250:SF11">
    <property type="entry name" value="O-ANTIGEN TRANSPORTER-RELATED"/>
    <property type="match status" value="1"/>
</dbReference>
<sequence>MGVVVNQSIKNVIITCLGFGIGAINTLFLFTNFMDEEHYGLITYLISASNLIWPLMAFGTHNTLVKFFSSYTNENQQNKFLTQILVLPFIIALILGFIGTVLYSTIINFISDDNEIVAPYVWTIYILAFALSYFEVFFAWSKVKLKSVFGNIMKELFLRISTSLLLLLLYFEVLTIDQFIYGLVLVYLIRTFIMKFYAFSLHSFTPRFSLPANYSSVFKYSFLILIAGSVASLLIDLDKVMINEFLPIENVAKYGICAYIASVIIIPSRAMHQITYPITAKLINEKSFEELKNLYQKSSLNLLLISGLLFILIVCNVNQLFEIIPDDYELFIWVVILIGVAKLFDNLMGNNNAILYNSDYYRIVLYIGVGMAILSFVLNLICIRLYGVTGAAIATFGAVFLYNLAKLWVVNTKFKMHPFSKKTFLGLLLIIAFSFGFYYWDFQFHPIINIGLKSIVIGGLYTIILYLLRISPDINTIIKKIPRGA</sequence>
<feature type="transmembrane region" description="Helical" evidence="6">
    <location>
        <begin position="217"/>
        <end position="235"/>
    </location>
</feature>
<evidence type="ECO:0000313" key="8">
    <source>
        <dbReference type="Proteomes" id="UP001597344"/>
    </source>
</evidence>
<feature type="transmembrane region" description="Helical" evidence="6">
    <location>
        <begin position="179"/>
        <end position="197"/>
    </location>
</feature>
<gene>
    <name evidence="7" type="ORF">ACFSJT_19360</name>
</gene>
<dbReference type="Proteomes" id="UP001597344">
    <property type="component" value="Unassembled WGS sequence"/>
</dbReference>
<evidence type="ECO:0000256" key="3">
    <source>
        <dbReference type="ARBA" id="ARBA00022692"/>
    </source>
</evidence>
<feature type="transmembrane region" description="Helical" evidence="6">
    <location>
        <begin position="116"/>
        <end position="136"/>
    </location>
</feature>
<evidence type="ECO:0000256" key="6">
    <source>
        <dbReference type="SAM" id="Phobius"/>
    </source>
</evidence>
<feature type="transmembrane region" description="Helical" evidence="6">
    <location>
        <begin position="39"/>
        <end position="59"/>
    </location>
</feature>
<feature type="transmembrane region" description="Helical" evidence="6">
    <location>
        <begin position="302"/>
        <end position="324"/>
    </location>
</feature>
<comment type="caution">
    <text evidence="7">The sequence shown here is derived from an EMBL/GenBank/DDBJ whole genome shotgun (WGS) entry which is preliminary data.</text>
</comment>
<dbReference type="RefSeq" id="WP_378321993.1">
    <property type="nucleotide sequence ID" value="NZ_JBHUHY010000033.1"/>
</dbReference>
<feature type="transmembrane region" description="Helical" evidence="6">
    <location>
        <begin position="156"/>
        <end position="173"/>
    </location>
</feature>
<evidence type="ECO:0000256" key="2">
    <source>
        <dbReference type="ARBA" id="ARBA00022475"/>
    </source>
</evidence>
<feature type="transmembrane region" description="Helical" evidence="6">
    <location>
        <begin position="423"/>
        <end position="440"/>
    </location>
</feature>
<keyword evidence="2" id="KW-1003">Cell membrane</keyword>
<accession>A0ABW5B1U7</accession>
<comment type="subcellular location">
    <subcellularLocation>
        <location evidence="1">Cell membrane</location>
        <topology evidence="1">Multi-pass membrane protein</topology>
    </subcellularLocation>
</comment>
<keyword evidence="3 6" id="KW-0812">Transmembrane</keyword>
<evidence type="ECO:0000313" key="7">
    <source>
        <dbReference type="EMBL" id="MFD2188968.1"/>
    </source>
</evidence>
<evidence type="ECO:0000256" key="1">
    <source>
        <dbReference type="ARBA" id="ARBA00004651"/>
    </source>
</evidence>
<feature type="transmembrane region" description="Helical" evidence="6">
    <location>
        <begin position="251"/>
        <end position="271"/>
    </location>
</feature>
<keyword evidence="5 6" id="KW-0472">Membrane</keyword>
<keyword evidence="8" id="KW-1185">Reference proteome</keyword>
<feature type="transmembrane region" description="Helical" evidence="6">
    <location>
        <begin position="330"/>
        <end position="348"/>
    </location>
</feature>